<feature type="domain" description="NodB homology" evidence="4">
    <location>
        <begin position="42"/>
        <end position="224"/>
    </location>
</feature>
<dbReference type="PANTHER" id="PTHR10587">
    <property type="entry name" value="GLYCOSYL TRANSFERASE-RELATED"/>
    <property type="match status" value="1"/>
</dbReference>
<dbReference type="AlphaFoldDB" id="A0A7W7QU80"/>
<dbReference type="GO" id="GO:0030246">
    <property type="term" value="F:carbohydrate binding"/>
    <property type="evidence" value="ECO:0007669"/>
    <property type="project" value="InterPro"/>
</dbReference>
<evidence type="ECO:0000313" key="6">
    <source>
        <dbReference type="Proteomes" id="UP000552644"/>
    </source>
</evidence>
<keyword evidence="3" id="KW-0732">Signal</keyword>
<evidence type="ECO:0000313" key="5">
    <source>
        <dbReference type="EMBL" id="MBB4919833.1"/>
    </source>
</evidence>
<sequence>MRLRSRVLSLIVALTAVVATGTPALADGPTGDIVYATRTGGKVVALTFDDGPSPDWTPKVLDLLRSRQIRATFCLLGNQVKAHPELVRRIVADGHAVCNHTFNHDSLAGLTPEAIRADLTATSDAIRAAAGDPNLPIRYFRAPYAAWGASPQVAASLGMSALAWTMDPSDWDGSPADVLVQRLSAQIYPTAVSLSHDGGGDRSATLAAYQELIPRWQQAGWGFELPATTGGPYPPACTSPTWRGRDSYVQGERVSRNGRVYQARWWTQLEDPGNAWWVWADLGPC</sequence>
<dbReference type="SUPFAM" id="SSF88713">
    <property type="entry name" value="Glycoside hydrolase/deacetylase"/>
    <property type="match status" value="1"/>
</dbReference>
<dbReference type="RefSeq" id="WP_184722792.1">
    <property type="nucleotide sequence ID" value="NZ_JACHJP010000011.1"/>
</dbReference>
<accession>A0A7W7QU80</accession>
<gene>
    <name evidence="5" type="ORF">FHS44_006977</name>
</gene>
<dbReference type="InterPro" id="IPR003610">
    <property type="entry name" value="CBM5/12"/>
</dbReference>
<protein>
    <submittedName>
        <fullName evidence="5">Peptidoglycan/xylan/chitin deacetylase (PgdA/CDA1 family)</fullName>
    </submittedName>
</protein>
<dbReference type="CDD" id="cd10917">
    <property type="entry name" value="CE4_NodB_like_6s_7s"/>
    <property type="match status" value="1"/>
</dbReference>
<dbReference type="GO" id="GO:0005576">
    <property type="term" value="C:extracellular region"/>
    <property type="evidence" value="ECO:0007669"/>
    <property type="project" value="InterPro"/>
</dbReference>
<dbReference type="GO" id="GO:0016810">
    <property type="term" value="F:hydrolase activity, acting on carbon-nitrogen (but not peptide) bonds"/>
    <property type="evidence" value="ECO:0007669"/>
    <property type="project" value="InterPro"/>
</dbReference>
<name>A0A7W7QU80_9ACTN</name>
<dbReference type="Pfam" id="PF02839">
    <property type="entry name" value="CBM_5_12"/>
    <property type="match status" value="1"/>
</dbReference>
<proteinExistence type="predicted"/>
<dbReference type="SMART" id="SM00495">
    <property type="entry name" value="ChtBD3"/>
    <property type="match status" value="1"/>
</dbReference>
<dbReference type="GO" id="GO:0046872">
    <property type="term" value="F:metal ion binding"/>
    <property type="evidence" value="ECO:0007669"/>
    <property type="project" value="UniProtKB-KW"/>
</dbReference>
<dbReference type="Gene3D" id="3.20.20.370">
    <property type="entry name" value="Glycoside hydrolase/deacetylase"/>
    <property type="match status" value="1"/>
</dbReference>
<dbReference type="InterPro" id="IPR050248">
    <property type="entry name" value="Polysacc_deacetylase_ArnD"/>
</dbReference>
<evidence type="ECO:0000256" key="2">
    <source>
        <dbReference type="ARBA" id="ARBA00022801"/>
    </source>
</evidence>
<dbReference type="EMBL" id="JACHJP010000011">
    <property type="protein sequence ID" value="MBB4919833.1"/>
    <property type="molecule type" value="Genomic_DNA"/>
</dbReference>
<dbReference type="InterPro" id="IPR036573">
    <property type="entry name" value="CBM_sf_5/12"/>
</dbReference>
<dbReference type="GO" id="GO:0016020">
    <property type="term" value="C:membrane"/>
    <property type="evidence" value="ECO:0007669"/>
    <property type="project" value="TreeGrafter"/>
</dbReference>
<evidence type="ECO:0000256" key="3">
    <source>
        <dbReference type="SAM" id="SignalP"/>
    </source>
</evidence>
<reference evidence="5 6" key="1">
    <citation type="submission" date="2020-08" db="EMBL/GenBank/DDBJ databases">
        <title>Genomic Encyclopedia of Type Strains, Phase III (KMG-III): the genomes of soil and plant-associated and newly described type strains.</title>
        <authorList>
            <person name="Whitman W."/>
        </authorList>
    </citation>
    <scope>NUCLEOTIDE SEQUENCE [LARGE SCALE GENOMIC DNA]</scope>
    <source>
        <strain evidence="5 6">CECT 8840</strain>
    </source>
</reference>
<dbReference type="PROSITE" id="PS51677">
    <property type="entry name" value="NODB"/>
    <property type="match status" value="1"/>
</dbReference>
<dbReference type="GO" id="GO:0004553">
    <property type="term" value="F:hydrolase activity, hydrolyzing O-glycosyl compounds"/>
    <property type="evidence" value="ECO:0007669"/>
    <property type="project" value="InterPro"/>
</dbReference>
<keyword evidence="6" id="KW-1185">Reference proteome</keyword>
<dbReference type="GO" id="GO:0005975">
    <property type="term" value="P:carbohydrate metabolic process"/>
    <property type="evidence" value="ECO:0007669"/>
    <property type="project" value="InterPro"/>
</dbReference>
<dbReference type="Gene3D" id="2.10.10.20">
    <property type="entry name" value="Carbohydrate-binding module superfamily 5/12"/>
    <property type="match status" value="1"/>
</dbReference>
<evidence type="ECO:0000259" key="4">
    <source>
        <dbReference type="PROSITE" id="PS51677"/>
    </source>
</evidence>
<organism evidence="5 6">
    <name type="scientific">Streptosporangium saharense</name>
    <dbReference type="NCBI Taxonomy" id="1706840"/>
    <lineage>
        <taxon>Bacteria</taxon>
        <taxon>Bacillati</taxon>
        <taxon>Actinomycetota</taxon>
        <taxon>Actinomycetes</taxon>
        <taxon>Streptosporangiales</taxon>
        <taxon>Streptosporangiaceae</taxon>
        <taxon>Streptosporangium</taxon>
    </lineage>
</organism>
<dbReference type="SUPFAM" id="SSF51055">
    <property type="entry name" value="Carbohydrate binding domain"/>
    <property type="match status" value="1"/>
</dbReference>
<feature type="chain" id="PRO_5030692002" evidence="3">
    <location>
        <begin position="27"/>
        <end position="285"/>
    </location>
</feature>
<comment type="caution">
    <text evidence="5">The sequence shown here is derived from an EMBL/GenBank/DDBJ whole genome shotgun (WGS) entry which is preliminary data.</text>
</comment>
<dbReference type="Proteomes" id="UP000552644">
    <property type="component" value="Unassembled WGS sequence"/>
</dbReference>
<dbReference type="Pfam" id="PF01522">
    <property type="entry name" value="Polysacc_deac_1"/>
    <property type="match status" value="1"/>
</dbReference>
<dbReference type="InterPro" id="IPR011330">
    <property type="entry name" value="Glyco_hydro/deAcase_b/a-brl"/>
</dbReference>
<evidence type="ECO:0000256" key="1">
    <source>
        <dbReference type="ARBA" id="ARBA00022723"/>
    </source>
</evidence>
<keyword evidence="1" id="KW-0479">Metal-binding</keyword>
<dbReference type="PANTHER" id="PTHR10587:SF133">
    <property type="entry name" value="CHITIN DEACETYLASE 1-RELATED"/>
    <property type="match status" value="1"/>
</dbReference>
<feature type="signal peptide" evidence="3">
    <location>
        <begin position="1"/>
        <end position="26"/>
    </location>
</feature>
<keyword evidence="2" id="KW-0378">Hydrolase</keyword>
<dbReference type="InterPro" id="IPR002509">
    <property type="entry name" value="NODB_dom"/>
</dbReference>
<dbReference type="CDD" id="cd12215">
    <property type="entry name" value="ChiC_BD"/>
    <property type="match status" value="1"/>
</dbReference>